<proteinExistence type="predicted"/>
<dbReference type="RefSeq" id="WP_072853981.1">
    <property type="nucleotide sequence ID" value="NZ_FRAH01000133.1"/>
</dbReference>
<feature type="domain" description="Recombinase zinc beta ribbon" evidence="1">
    <location>
        <begin position="120"/>
        <end position="173"/>
    </location>
</feature>
<dbReference type="OrthoDB" id="2188903at2"/>
<dbReference type="InterPro" id="IPR038109">
    <property type="entry name" value="DNA_bind_recomb_sf"/>
</dbReference>
<dbReference type="Gene3D" id="3.90.1750.20">
    <property type="entry name" value="Putative Large Serine Recombinase, Chain B, Domain 2"/>
    <property type="match status" value="1"/>
</dbReference>
<dbReference type="Pfam" id="PF13408">
    <property type="entry name" value="Zn_ribbon_recom"/>
    <property type="match status" value="1"/>
</dbReference>
<keyword evidence="3" id="KW-1185">Reference proteome</keyword>
<evidence type="ECO:0000313" key="2">
    <source>
        <dbReference type="EMBL" id="SHL54168.1"/>
    </source>
</evidence>
<gene>
    <name evidence="2" type="ORF">SAMN02745138_03564</name>
</gene>
<organism evidence="2 3">
    <name type="scientific">Anaerotignum lactatifermentans DSM 14214</name>
    <dbReference type="NCBI Taxonomy" id="1121323"/>
    <lineage>
        <taxon>Bacteria</taxon>
        <taxon>Bacillati</taxon>
        <taxon>Bacillota</taxon>
        <taxon>Clostridia</taxon>
        <taxon>Lachnospirales</taxon>
        <taxon>Anaerotignaceae</taxon>
        <taxon>Anaerotignum</taxon>
    </lineage>
</organism>
<evidence type="ECO:0000259" key="1">
    <source>
        <dbReference type="Pfam" id="PF13408"/>
    </source>
</evidence>
<feature type="non-terminal residue" evidence="2">
    <location>
        <position position="305"/>
    </location>
</feature>
<reference evidence="2 3" key="1">
    <citation type="submission" date="2016-11" db="EMBL/GenBank/DDBJ databases">
        <authorList>
            <person name="Jaros S."/>
            <person name="Januszkiewicz K."/>
            <person name="Wedrychowicz H."/>
        </authorList>
    </citation>
    <scope>NUCLEOTIDE SEQUENCE [LARGE SCALE GENOMIC DNA]</scope>
    <source>
        <strain evidence="2 3">DSM 14214</strain>
    </source>
</reference>
<sequence length="305" mass="36240">MTGRILYGYRMEKGIAVVEQTERLYVQKLFDDYINGIPQYKLLPELIQYAEKKQLPLPTIKSSYMKTLLTNPKYMGDSLYPQLISKEVYLKAQEIREKRLKKIGKDDVYTSLADQEKYFLKDMLVCGECGREYKRYKRKIGRKKKAFLWDCAKHISNKSRIDCRNIHVTEEQVSYGFMIILNRLIQNPDILTMPLKKEFIKESTRYKGVDREIKKMESGELEYDQQELLQLVLKRAALKYLNTQENTYDYYTQKLCGRLEQMNRVTVFDEQVFKEWTIVNKVDTIYKEKCRVQLLSAVPSTILLF</sequence>
<protein>
    <submittedName>
        <fullName evidence="2">Recombinase zinc beta ribbon domain-containing protein</fullName>
    </submittedName>
</protein>
<accession>A0A1M7BGK6</accession>
<dbReference type="InterPro" id="IPR025827">
    <property type="entry name" value="Zn_ribbon_recom_dom"/>
</dbReference>
<dbReference type="Proteomes" id="UP000183975">
    <property type="component" value="Unassembled WGS sequence"/>
</dbReference>
<dbReference type="EMBL" id="FRAH01000133">
    <property type="protein sequence ID" value="SHL54168.1"/>
    <property type="molecule type" value="Genomic_DNA"/>
</dbReference>
<dbReference type="AlphaFoldDB" id="A0A1M7BGK6"/>
<name>A0A1M7BGK6_9FIRM</name>
<evidence type="ECO:0000313" key="3">
    <source>
        <dbReference type="Proteomes" id="UP000183975"/>
    </source>
</evidence>